<dbReference type="EMBL" id="GBRH01268588">
    <property type="protein sequence ID" value="JAD29307.1"/>
    <property type="molecule type" value="Transcribed_RNA"/>
</dbReference>
<sequence>MLAHFSSKFATKAEKPRLQNNTIIQKARAINKICGTEREWGPRIRKQEEHRMN</sequence>
<reference evidence="1" key="1">
    <citation type="submission" date="2014-09" db="EMBL/GenBank/DDBJ databases">
        <authorList>
            <person name="Magalhaes I.L.F."/>
            <person name="Oliveira U."/>
            <person name="Santos F.R."/>
            <person name="Vidigal T.H.D.A."/>
            <person name="Brescovit A.D."/>
            <person name="Santos A.J."/>
        </authorList>
    </citation>
    <scope>NUCLEOTIDE SEQUENCE</scope>
    <source>
        <tissue evidence="1">Shoot tissue taken approximately 20 cm above the soil surface</tissue>
    </source>
</reference>
<name>A0A0A8Z372_ARUDO</name>
<reference evidence="1" key="2">
    <citation type="journal article" date="2015" name="Data Brief">
        <title>Shoot transcriptome of the giant reed, Arundo donax.</title>
        <authorList>
            <person name="Barrero R.A."/>
            <person name="Guerrero F.D."/>
            <person name="Moolhuijzen P."/>
            <person name="Goolsby J.A."/>
            <person name="Tidwell J."/>
            <person name="Bellgard S.E."/>
            <person name="Bellgard M.I."/>
        </authorList>
    </citation>
    <scope>NUCLEOTIDE SEQUENCE</scope>
    <source>
        <tissue evidence="1">Shoot tissue taken approximately 20 cm above the soil surface</tissue>
    </source>
</reference>
<proteinExistence type="predicted"/>
<dbReference type="AlphaFoldDB" id="A0A0A8Z372"/>
<organism evidence="1">
    <name type="scientific">Arundo donax</name>
    <name type="common">Giant reed</name>
    <name type="synonym">Donax arundinaceus</name>
    <dbReference type="NCBI Taxonomy" id="35708"/>
    <lineage>
        <taxon>Eukaryota</taxon>
        <taxon>Viridiplantae</taxon>
        <taxon>Streptophyta</taxon>
        <taxon>Embryophyta</taxon>
        <taxon>Tracheophyta</taxon>
        <taxon>Spermatophyta</taxon>
        <taxon>Magnoliopsida</taxon>
        <taxon>Liliopsida</taxon>
        <taxon>Poales</taxon>
        <taxon>Poaceae</taxon>
        <taxon>PACMAD clade</taxon>
        <taxon>Arundinoideae</taxon>
        <taxon>Arundineae</taxon>
        <taxon>Arundo</taxon>
    </lineage>
</organism>
<protein>
    <submittedName>
        <fullName evidence="1">Uncharacterized protein</fullName>
    </submittedName>
</protein>
<evidence type="ECO:0000313" key="1">
    <source>
        <dbReference type="EMBL" id="JAD29307.1"/>
    </source>
</evidence>
<accession>A0A0A8Z372</accession>